<evidence type="ECO:0000256" key="1">
    <source>
        <dbReference type="SAM" id="MobiDB-lite"/>
    </source>
</evidence>
<keyword evidence="3" id="KW-1185">Reference proteome</keyword>
<feature type="compositionally biased region" description="Pro residues" evidence="1">
    <location>
        <begin position="170"/>
        <end position="180"/>
    </location>
</feature>
<evidence type="ECO:0000313" key="3">
    <source>
        <dbReference type="Proteomes" id="UP001174909"/>
    </source>
</evidence>
<dbReference type="AlphaFoldDB" id="A0AA35SYP9"/>
<gene>
    <name evidence="2" type="ORF">GBAR_LOCUS21499</name>
</gene>
<dbReference type="Proteomes" id="UP001174909">
    <property type="component" value="Unassembled WGS sequence"/>
</dbReference>
<proteinExistence type="predicted"/>
<feature type="region of interest" description="Disordered" evidence="1">
    <location>
        <begin position="1"/>
        <end position="32"/>
    </location>
</feature>
<reference evidence="2" key="1">
    <citation type="submission" date="2023-03" db="EMBL/GenBank/DDBJ databases">
        <authorList>
            <person name="Steffen K."/>
            <person name="Cardenas P."/>
        </authorList>
    </citation>
    <scope>NUCLEOTIDE SEQUENCE</scope>
</reference>
<organism evidence="2 3">
    <name type="scientific">Geodia barretti</name>
    <name type="common">Barrett's horny sponge</name>
    <dbReference type="NCBI Taxonomy" id="519541"/>
    <lineage>
        <taxon>Eukaryota</taxon>
        <taxon>Metazoa</taxon>
        <taxon>Porifera</taxon>
        <taxon>Demospongiae</taxon>
        <taxon>Heteroscleromorpha</taxon>
        <taxon>Tetractinellida</taxon>
        <taxon>Astrophorina</taxon>
        <taxon>Geodiidae</taxon>
        <taxon>Geodia</taxon>
    </lineage>
</organism>
<sequence>MLPPWVGTDDPDFVQYPVGTQGSDDDYHSESISSGRQISAATLDTVKDVGRDFIPGGGVVVVPQQSTGFSGFTGPEEMDTTRSSFRQPAKEVVNDSLSLCVSESRQRAGRFGHNNAVYPSLGLLTGAGMLVVGGPYTRRDIFKTVALEPSPEPVENLPQPFPEETDSSKPLPPDPTPPQSQHPEVSPLQLQGNYTPTPPPPPPPLLSSEIEEKVSTPLKKRQYLDPPGNYQEKILKWLHTGVSRGFHGPDLLIELCSGGSLLG</sequence>
<comment type="caution">
    <text evidence="2">The sequence shown here is derived from an EMBL/GenBank/DDBJ whole genome shotgun (WGS) entry which is preliminary data.</text>
</comment>
<protein>
    <submittedName>
        <fullName evidence="2">Uncharacterized protein</fullName>
    </submittedName>
</protein>
<feature type="region of interest" description="Disordered" evidence="1">
    <location>
        <begin position="147"/>
        <end position="226"/>
    </location>
</feature>
<feature type="compositionally biased region" description="Pro residues" evidence="1">
    <location>
        <begin position="196"/>
        <end position="205"/>
    </location>
</feature>
<accession>A0AA35SYP9</accession>
<evidence type="ECO:0000313" key="2">
    <source>
        <dbReference type="EMBL" id="CAI8038555.1"/>
    </source>
</evidence>
<dbReference type="EMBL" id="CASHTH010003000">
    <property type="protein sequence ID" value="CAI8038555.1"/>
    <property type="molecule type" value="Genomic_DNA"/>
</dbReference>
<name>A0AA35SYP9_GEOBA</name>